<dbReference type="EMBL" id="DS990241">
    <property type="protein sequence ID" value="EEQ55591.1"/>
    <property type="molecule type" value="Genomic_DNA"/>
</dbReference>
<dbReference type="AntiFam" id="ANF00041">
    <property type="entry name" value="Antisense to RNaseP"/>
</dbReference>
<reference evidence="1" key="1">
    <citation type="submission" date="2008-08" db="EMBL/GenBank/DDBJ databases">
        <title>Annotation of Bifidobacterium longum subsp. infantis CCUG 52486.</title>
        <authorList>
            <consortium name="The Broad Institute Genome Sequencing Platform"/>
            <person name="Gougoulias C."/>
            <person name="Tuohy K.M."/>
            <person name="Gibson G.R."/>
            <person name="Ward D."/>
            <person name="Mehta T."/>
            <person name="Young S."/>
            <person name="Jaffe D."/>
            <person name="Gnerre S."/>
            <person name="Berlin A."/>
            <person name="Heiman D."/>
            <person name="Hepburn T."/>
            <person name="Shea T."/>
            <person name="Sykes S."/>
            <person name="Alvarado L."/>
            <person name="Kodira C."/>
            <person name="Borodovsky M."/>
            <person name="Lander E."/>
            <person name="Galagan J."/>
            <person name="Nusbaum C."/>
            <person name="Birren B."/>
        </authorList>
    </citation>
    <scope>NUCLEOTIDE SEQUENCE [LARGE SCALE GENOMIC DNA]</scope>
    <source>
        <strain evidence="1">CCUG 52486</strain>
    </source>
</reference>
<evidence type="ECO:0000313" key="1">
    <source>
        <dbReference type="EMBL" id="EEQ55591.1"/>
    </source>
</evidence>
<accession>C5EC47</accession>
<gene>
    <name evidence="1" type="ORF">BLIG_01329</name>
</gene>
<dbReference type="HOGENOM" id="CLU_2488472_0_0_11"/>
<sequence>RYRQALAAYPMTRASSPYRHLLGLAPDEACHATYCYQRPGGLLHRRFTLTRRGRAVCSLLRYLSGHPGRTLSAIVLYGARKFLSRSQ</sequence>
<dbReference type="Proteomes" id="UP000005084">
    <property type="component" value="Unassembled WGS sequence"/>
</dbReference>
<protein>
    <submittedName>
        <fullName evidence="1">Uncharacterized protein</fullName>
    </submittedName>
</protein>
<proteinExistence type="predicted"/>
<dbReference type="AlphaFoldDB" id="C5EC47"/>
<feature type="non-terminal residue" evidence="1">
    <location>
        <position position="1"/>
    </location>
</feature>
<name>C5EC47_BIFLI</name>
<organism evidence="1">
    <name type="scientific">Bifidobacterium longum subsp. infantis CCUG 52486</name>
    <dbReference type="NCBI Taxonomy" id="537937"/>
    <lineage>
        <taxon>Bacteria</taxon>
        <taxon>Bacillati</taxon>
        <taxon>Actinomycetota</taxon>
        <taxon>Actinomycetes</taxon>
        <taxon>Bifidobacteriales</taxon>
        <taxon>Bifidobacteriaceae</taxon>
        <taxon>Bifidobacterium</taxon>
    </lineage>
</organism>